<keyword evidence="2" id="KW-1185">Reference proteome</keyword>
<sequence length="70" mass="7642">MAISIPFFGKIGSDIQSLAPNTRVNRASALGEPERIDGIVLYQVGKRAKVCWGPGKSRMEPVDKLVMIVE</sequence>
<evidence type="ECO:0000313" key="2">
    <source>
        <dbReference type="Proteomes" id="UP000037939"/>
    </source>
</evidence>
<accession>A0A0N0XJU1</accession>
<gene>
    <name evidence="1" type="ORF">WG78_05400</name>
</gene>
<proteinExistence type="predicted"/>
<organism evidence="1 2">
    <name type="scientific">Amantichitinum ursilacus</name>
    <dbReference type="NCBI Taxonomy" id="857265"/>
    <lineage>
        <taxon>Bacteria</taxon>
        <taxon>Pseudomonadati</taxon>
        <taxon>Pseudomonadota</taxon>
        <taxon>Betaproteobacteria</taxon>
        <taxon>Neisseriales</taxon>
        <taxon>Chitinibacteraceae</taxon>
        <taxon>Amantichitinum</taxon>
    </lineage>
</organism>
<name>A0A0N0XJU1_9NEIS</name>
<evidence type="ECO:0000313" key="1">
    <source>
        <dbReference type="EMBL" id="KPC54059.1"/>
    </source>
</evidence>
<dbReference type="AlphaFoldDB" id="A0A0N0XJU1"/>
<protein>
    <submittedName>
        <fullName evidence="1">Uncharacterized protein</fullName>
    </submittedName>
</protein>
<dbReference type="RefSeq" id="WP_152969070.1">
    <property type="nucleotide sequence ID" value="NZ_LAQT01000003.1"/>
</dbReference>
<dbReference type="EMBL" id="LAQT01000003">
    <property type="protein sequence ID" value="KPC54059.1"/>
    <property type="molecule type" value="Genomic_DNA"/>
</dbReference>
<dbReference type="Proteomes" id="UP000037939">
    <property type="component" value="Unassembled WGS sequence"/>
</dbReference>
<dbReference type="OrthoDB" id="8591920at2"/>
<reference evidence="1 2" key="1">
    <citation type="submission" date="2015-07" db="EMBL/GenBank/DDBJ databases">
        <title>Draft genome sequence of the Amantichitinum ursilacus IGB-41, a new chitin-degrading bacterium.</title>
        <authorList>
            <person name="Kirstahler P."/>
            <person name="Guenther M."/>
            <person name="Grumaz C."/>
            <person name="Rupp S."/>
            <person name="Zibek S."/>
            <person name="Sohn K."/>
        </authorList>
    </citation>
    <scope>NUCLEOTIDE SEQUENCE [LARGE SCALE GENOMIC DNA]</scope>
    <source>
        <strain evidence="1 2">IGB-41</strain>
    </source>
</reference>
<comment type="caution">
    <text evidence="1">The sequence shown here is derived from an EMBL/GenBank/DDBJ whole genome shotgun (WGS) entry which is preliminary data.</text>
</comment>